<sequence length="306" mass="31105">MKKILFASTALIATAGMAAAEITWGGYGRFGLVYDADGANSNTHESALDHRFRLTVTGISETDNGLKFEGRIRWEANDGGFSSNAANAASVGGAGFAVTTGGFRLDVGHVSDVFDSGDVLNWGGHGAGYTYFQEQSSNFNGFRKTGFGAGAAAAQTIKGRYTVSGFTGSISYTLNDTASTTDEYWQIGAGYSFGDHRVGAAYGDSDIAGSQWALGVDGSFGDFSYAVLVGDNDTAADTMFGASGSYAISAATSINANFSSGGAAGNDTSYGLGVRHSLGGGVTLGAGIGSASDGDTVADAGVQFNF</sequence>
<protein>
    <submittedName>
        <fullName evidence="3">Outer membrane protein OmpU</fullName>
    </submittedName>
</protein>
<comment type="caution">
    <text evidence="3">The sequence shown here is derived from an EMBL/GenBank/DDBJ whole genome shotgun (WGS) entry which is preliminary data.</text>
</comment>
<dbReference type="RefSeq" id="WP_106607495.1">
    <property type="nucleotide sequence ID" value="NZ_PYGJ01000002.1"/>
</dbReference>
<feature type="chain" id="PRO_5015153423" evidence="1">
    <location>
        <begin position="21"/>
        <end position="306"/>
    </location>
</feature>
<keyword evidence="1" id="KW-0732">Signal</keyword>
<dbReference type="InterPro" id="IPR023614">
    <property type="entry name" value="Porin_dom_sf"/>
</dbReference>
<dbReference type="Pfam" id="PF13609">
    <property type="entry name" value="Porin_4"/>
    <property type="match status" value="1"/>
</dbReference>
<feature type="signal peptide" evidence="1">
    <location>
        <begin position="1"/>
        <end position="20"/>
    </location>
</feature>
<name>A0A2P8FHW8_9RHOB</name>
<organism evidence="3 4">
    <name type="scientific">Shimia abyssi</name>
    <dbReference type="NCBI Taxonomy" id="1662395"/>
    <lineage>
        <taxon>Bacteria</taxon>
        <taxon>Pseudomonadati</taxon>
        <taxon>Pseudomonadota</taxon>
        <taxon>Alphaproteobacteria</taxon>
        <taxon>Rhodobacterales</taxon>
        <taxon>Roseobacteraceae</taxon>
    </lineage>
</organism>
<accession>A0A2P8FHW8</accession>
<dbReference type="Proteomes" id="UP000240418">
    <property type="component" value="Unassembled WGS sequence"/>
</dbReference>
<evidence type="ECO:0000313" key="3">
    <source>
        <dbReference type="EMBL" id="PSL21314.1"/>
    </source>
</evidence>
<evidence type="ECO:0000259" key="2">
    <source>
        <dbReference type="Pfam" id="PF13609"/>
    </source>
</evidence>
<gene>
    <name evidence="3" type="ORF">CLV88_102434</name>
</gene>
<reference evidence="3 4" key="1">
    <citation type="submission" date="2018-03" db="EMBL/GenBank/DDBJ databases">
        <title>Genomic Encyclopedia of Archaeal and Bacterial Type Strains, Phase II (KMG-II): from individual species to whole genera.</title>
        <authorList>
            <person name="Goeker M."/>
        </authorList>
    </citation>
    <scope>NUCLEOTIDE SEQUENCE [LARGE SCALE GENOMIC DNA]</scope>
    <source>
        <strain evidence="3 4">DSM 100673</strain>
    </source>
</reference>
<dbReference type="InterPro" id="IPR033900">
    <property type="entry name" value="Gram_neg_porin_domain"/>
</dbReference>
<dbReference type="EMBL" id="PYGJ01000002">
    <property type="protein sequence ID" value="PSL21314.1"/>
    <property type="molecule type" value="Genomic_DNA"/>
</dbReference>
<dbReference type="AlphaFoldDB" id="A0A2P8FHW8"/>
<proteinExistence type="predicted"/>
<dbReference type="GO" id="GO:0016020">
    <property type="term" value="C:membrane"/>
    <property type="evidence" value="ECO:0007669"/>
    <property type="project" value="InterPro"/>
</dbReference>
<dbReference type="Gene3D" id="2.40.160.10">
    <property type="entry name" value="Porin"/>
    <property type="match status" value="1"/>
</dbReference>
<dbReference type="SUPFAM" id="SSF56935">
    <property type="entry name" value="Porins"/>
    <property type="match status" value="1"/>
</dbReference>
<dbReference type="OrthoDB" id="7326315at2"/>
<keyword evidence="4" id="KW-1185">Reference proteome</keyword>
<evidence type="ECO:0000256" key="1">
    <source>
        <dbReference type="SAM" id="SignalP"/>
    </source>
</evidence>
<feature type="domain" description="Porin" evidence="2">
    <location>
        <begin position="7"/>
        <end position="293"/>
    </location>
</feature>
<evidence type="ECO:0000313" key="4">
    <source>
        <dbReference type="Proteomes" id="UP000240418"/>
    </source>
</evidence>
<dbReference type="GO" id="GO:0015288">
    <property type="term" value="F:porin activity"/>
    <property type="evidence" value="ECO:0007669"/>
    <property type="project" value="InterPro"/>
</dbReference>